<dbReference type="PANTHER" id="PTHR31001:SF45">
    <property type="entry name" value="ZN(II)2CYS6 TRANSCRIPTION FACTOR (EUROFUNG)"/>
    <property type="match status" value="1"/>
</dbReference>
<keyword evidence="2" id="KW-0539">Nucleus</keyword>
<dbReference type="Pfam" id="PF04082">
    <property type="entry name" value="Fungal_trans"/>
    <property type="match status" value="1"/>
</dbReference>
<dbReference type="GO" id="GO:0003677">
    <property type="term" value="F:DNA binding"/>
    <property type="evidence" value="ECO:0007669"/>
    <property type="project" value="InterPro"/>
</dbReference>
<dbReference type="OrthoDB" id="2269373at2759"/>
<dbReference type="EMBL" id="ML975406">
    <property type="protein sequence ID" value="KAF1830182.1"/>
    <property type="molecule type" value="Genomic_DNA"/>
</dbReference>
<dbReference type="CDD" id="cd12148">
    <property type="entry name" value="fungal_TF_MHR"/>
    <property type="match status" value="1"/>
</dbReference>
<accession>A0A6A5K6R5</accession>
<dbReference type="GO" id="GO:0008270">
    <property type="term" value="F:zinc ion binding"/>
    <property type="evidence" value="ECO:0007669"/>
    <property type="project" value="InterPro"/>
</dbReference>
<name>A0A6A5K6R5_9PLEO</name>
<protein>
    <recommendedName>
        <fullName evidence="3">Xylanolytic transcriptional activator regulatory domain-containing protein</fullName>
    </recommendedName>
</protein>
<evidence type="ECO:0000256" key="2">
    <source>
        <dbReference type="ARBA" id="ARBA00023242"/>
    </source>
</evidence>
<feature type="domain" description="Xylanolytic transcriptional activator regulatory" evidence="3">
    <location>
        <begin position="31"/>
        <end position="158"/>
    </location>
</feature>
<evidence type="ECO:0000313" key="4">
    <source>
        <dbReference type="EMBL" id="KAF1830182.1"/>
    </source>
</evidence>
<evidence type="ECO:0000256" key="1">
    <source>
        <dbReference type="ARBA" id="ARBA00004123"/>
    </source>
</evidence>
<evidence type="ECO:0000313" key="5">
    <source>
        <dbReference type="Proteomes" id="UP000800040"/>
    </source>
</evidence>
<dbReference type="InterPro" id="IPR007219">
    <property type="entry name" value="XnlR_reg_dom"/>
</dbReference>
<dbReference type="GO" id="GO:0005634">
    <property type="term" value="C:nucleus"/>
    <property type="evidence" value="ECO:0007669"/>
    <property type="project" value="UniProtKB-SubCell"/>
</dbReference>
<evidence type="ECO:0000259" key="3">
    <source>
        <dbReference type="Pfam" id="PF04082"/>
    </source>
</evidence>
<reference evidence="4" key="1">
    <citation type="submission" date="2020-01" db="EMBL/GenBank/DDBJ databases">
        <authorList>
            <consortium name="DOE Joint Genome Institute"/>
            <person name="Haridas S."/>
            <person name="Albert R."/>
            <person name="Binder M."/>
            <person name="Bloem J."/>
            <person name="Labutti K."/>
            <person name="Salamov A."/>
            <person name="Andreopoulos B."/>
            <person name="Baker S.E."/>
            <person name="Barry K."/>
            <person name="Bills G."/>
            <person name="Bluhm B.H."/>
            <person name="Cannon C."/>
            <person name="Castanera R."/>
            <person name="Culley D.E."/>
            <person name="Daum C."/>
            <person name="Ezra D."/>
            <person name="Gonzalez J.B."/>
            <person name="Henrissat B."/>
            <person name="Kuo A."/>
            <person name="Liang C."/>
            <person name="Lipzen A."/>
            <person name="Lutzoni F."/>
            <person name="Magnuson J."/>
            <person name="Mondo S."/>
            <person name="Nolan M."/>
            <person name="Ohm R."/>
            <person name="Pangilinan J."/>
            <person name="Park H.-J."/>
            <person name="Ramirez L."/>
            <person name="Alfaro M."/>
            <person name="Sun H."/>
            <person name="Tritt A."/>
            <person name="Yoshinaga Y."/>
            <person name="Zwiers L.-H."/>
            <person name="Turgeon B.G."/>
            <person name="Goodwin S.B."/>
            <person name="Spatafora J.W."/>
            <person name="Crous P.W."/>
            <person name="Grigoriev I.V."/>
        </authorList>
    </citation>
    <scope>NUCLEOTIDE SEQUENCE</scope>
    <source>
        <strain evidence="4">P77</strain>
    </source>
</reference>
<comment type="subcellular location">
    <subcellularLocation>
        <location evidence="1">Nucleus</location>
    </subcellularLocation>
</comment>
<dbReference type="PANTHER" id="PTHR31001">
    <property type="entry name" value="UNCHARACTERIZED TRANSCRIPTIONAL REGULATORY PROTEIN"/>
    <property type="match status" value="1"/>
</dbReference>
<organism evidence="4 5">
    <name type="scientific">Decorospora gaudefroyi</name>
    <dbReference type="NCBI Taxonomy" id="184978"/>
    <lineage>
        <taxon>Eukaryota</taxon>
        <taxon>Fungi</taxon>
        <taxon>Dikarya</taxon>
        <taxon>Ascomycota</taxon>
        <taxon>Pezizomycotina</taxon>
        <taxon>Dothideomycetes</taxon>
        <taxon>Pleosporomycetidae</taxon>
        <taxon>Pleosporales</taxon>
        <taxon>Pleosporineae</taxon>
        <taxon>Pleosporaceae</taxon>
        <taxon>Decorospora</taxon>
    </lineage>
</organism>
<dbReference type="AlphaFoldDB" id="A0A6A5K6R5"/>
<proteinExistence type="predicted"/>
<dbReference type="Proteomes" id="UP000800040">
    <property type="component" value="Unassembled WGS sequence"/>
</dbReference>
<gene>
    <name evidence="4" type="ORF">BDW02DRAFT_113218</name>
</gene>
<sequence>MWILWCLKITHTPTLQPCIIDAASDMTNINPNLEALLFSIYCMAIFSLDEVACETMFRTRREVTIRRYQLGAREALLRCDFMKSSNRDCLTALLLYLMSVKPDVHPRSLTSILGIAMRTAERMGLNTEPANARHAALEAELRRRLWWALVLFDARIVEMSNGSRSATLIPTWDCKVAANVSDVDLRAETKNVAAATGHRQYPSEAVFVVMRTLVADCVRRAPSHLDFINPVLKSVASPTLVNASTESSRWTALEALLESDLLSCCDTENPLHYMTIWTARFALAKARFIQHLATFSPSNEEQRDAGLSYARTMLECDTRLMASPLIKRFRWSVYIQMPFPAYVHLVHDLRKRPHGAHVELAWKAIGDNSAARLLHSVHTDYAVEKTPHFPFFKILARFVLQAWAVWDQTTGGLQETPAVVTQLRLMLARVDQELRTRAVALEDCALGVDSADLGVDDLLNFDGFDFQYGPLSSMGASTFSTDPSQLSASLNDGQWDWYGSTWGAMPGQRW</sequence>
<dbReference type="GO" id="GO:0006351">
    <property type="term" value="P:DNA-templated transcription"/>
    <property type="evidence" value="ECO:0007669"/>
    <property type="project" value="InterPro"/>
</dbReference>
<dbReference type="InterPro" id="IPR050613">
    <property type="entry name" value="Sec_Metabolite_Reg"/>
</dbReference>
<keyword evidence="5" id="KW-1185">Reference proteome</keyword>